<gene>
    <name evidence="1" type="ORF">BM613_01410</name>
</gene>
<evidence type="ECO:0008006" key="3">
    <source>
        <dbReference type="Google" id="ProtNLM"/>
    </source>
</evidence>
<protein>
    <recommendedName>
        <fullName evidence="3">DUF1657 domain-containing protein</fullName>
    </recommendedName>
</protein>
<evidence type="ECO:0000313" key="2">
    <source>
        <dbReference type="Proteomes" id="UP000245380"/>
    </source>
</evidence>
<dbReference type="Pfam" id="PF07870">
    <property type="entry name" value="DUF1657"/>
    <property type="match status" value="1"/>
</dbReference>
<dbReference type="EMBL" id="MPDK01000002">
    <property type="protein sequence ID" value="PWI58779.1"/>
    <property type="molecule type" value="Genomic_DNA"/>
</dbReference>
<accession>A0A2U3DBW5</accession>
<dbReference type="OrthoDB" id="1684731at2"/>
<dbReference type="Proteomes" id="UP000245380">
    <property type="component" value="Unassembled WGS sequence"/>
</dbReference>
<name>A0A2U3DBW5_SULT2</name>
<organism evidence="1 2">
    <name type="scientific">Sulfoacidibacillus thermotolerans</name>
    <name type="common">Acidibacillus sulfuroxidans</name>
    <dbReference type="NCBI Taxonomy" id="1765684"/>
    <lineage>
        <taxon>Bacteria</taxon>
        <taxon>Bacillati</taxon>
        <taxon>Bacillota</taxon>
        <taxon>Bacilli</taxon>
        <taxon>Bacillales</taxon>
        <taxon>Alicyclobacillaceae</taxon>
        <taxon>Sulfoacidibacillus</taxon>
    </lineage>
</organism>
<comment type="caution">
    <text evidence="1">The sequence shown here is derived from an EMBL/GenBank/DDBJ whole genome shotgun (WGS) entry which is preliminary data.</text>
</comment>
<dbReference type="InterPro" id="IPR012452">
    <property type="entry name" value="DUF1657"/>
</dbReference>
<keyword evidence="2" id="KW-1185">Reference proteome</keyword>
<proteinExistence type="predicted"/>
<reference evidence="1 2" key="1">
    <citation type="submission" date="2016-11" db="EMBL/GenBank/DDBJ databases">
        <title>Comparative genomics of Acidibacillus ferroxidans species.</title>
        <authorList>
            <person name="Oliveira G."/>
            <person name="Nunes G."/>
            <person name="Oliveira R."/>
            <person name="Araujo F."/>
            <person name="Salim A."/>
            <person name="Scholte L."/>
            <person name="Morais D."/>
            <person name="Nancucheo I."/>
            <person name="Johnson D.B."/>
            <person name="Grail B."/>
            <person name="Bittencourt J."/>
            <person name="Valadares R."/>
        </authorList>
    </citation>
    <scope>NUCLEOTIDE SEQUENCE [LARGE SCALE GENOMIC DNA]</scope>
    <source>
        <strain evidence="1 2">Y002</strain>
    </source>
</reference>
<evidence type="ECO:0000313" key="1">
    <source>
        <dbReference type="EMBL" id="PWI58779.1"/>
    </source>
</evidence>
<sequence length="68" mass="7707">MTVGVKMQQTIASAEGVAANLKQFALETQDQQAKQMFNQLAQTVDSCVTTLQSRLNYIQQQEPQYRQQ</sequence>
<dbReference type="AlphaFoldDB" id="A0A2U3DBW5"/>